<reference evidence="5 7" key="1">
    <citation type="journal article" date="2017" name="Nature">
        <title>The sunflower genome provides insights into oil metabolism, flowering and Asterid evolution.</title>
        <authorList>
            <person name="Badouin H."/>
            <person name="Gouzy J."/>
            <person name="Grassa C.J."/>
            <person name="Murat F."/>
            <person name="Staton S.E."/>
            <person name="Cottret L."/>
            <person name="Lelandais-Briere C."/>
            <person name="Owens G.L."/>
            <person name="Carrere S."/>
            <person name="Mayjonade B."/>
            <person name="Legrand L."/>
            <person name="Gill N."/>
            <person name="Kane N.C."/>
            <person name="Bowers J.E."/>
            <person name="Hubner S."/>
            <person name="Bellec A."/>
            <person name="Berard A."/>
            <person name="Berges H."/>
            <person name="Blanchet N."/>
            <person name="Boniface M.C."/>
            <person name="Brunel D."/>
            <person name="Catrice O."/>
            <person name="Chaidir N."/>
            <person name="Claudel C."/>
            <person name="Donnadieu C."/>
            <person name="Faraut T."/>
            <person name="Fievet G."/>
            <person name="Helmstetter N."/>
            <person name="King M."/>
            <person name="Knapp S.J."/>
            <person name="Lai Z."/>
            <person name="Le Paslier M.C."/>
            <person name="Lippi Y."/>
            <person name="Lorenzon L."/>
            <person name="Mandel J.R."/>
            <person name="Marage G."/>
            <person name="Marchand G."/>
            <person name="Marquand E."/>
            <person name="Bret-Mestries E."/>
            <person name="Morien E."/>
            <person name="Nambeesan S."/>
            <person name="Nguyen T."/>
            <person name="Pegot-Espagnet P."/>
            <person name="Pouilly N."/>
            <person name="Raftis F."/>
            <person name="Sallet E."/>
            <person name="Schiex T."/>
            <person name="Thomas J."/>
            <person name="Vandecasteele C."/>
            <person name="Vares D."/>
            <person name="Vear F."/>
            <person name="Vautrin S."/>
            <person name="Crespi M."/>
            <person name="Mangin B."/>
            <person name="Burke J.M."/>
            <person name="Salse J."/>
            <person name="Munos S."/>
            <person name="Vincourt P."/>
            <person name="Rieseberg L.H."/>
            <person name="Langlade N.B."/>
        </authorList>
    </citation>
    <scope>NUCLEOTIDE SEQUENCE [LARGE SCALE GENOMIC DNA]</scope>
    <source>
        <strain evidence="7">cv. SF193</strain>
        <tissue evidence="5">Leaves</tissue>
    </source>
</reference>
<dbReference type="PANTHER" id="PTHR33214">
    <property type="entry name" value="BIFUNCTIONAL INHIBITOR/LIPID-TRANSFER PROTEIN/SEED STORAGE 2S ALBUMIN SUPERFAMILY PROTEIN"/>
    <property type="match status" value="1"/>
</dbReference>
<dbReference type="InterPro" id="IPR033872">
    <property type="entry name" value="nsLTP2"/>
</dbReference>
<feature type="domain" description="Bifunctional inhibitor/plant lipid transfer protein/seed storage helical" evidence="4">
    <location>
        <begin position="31"/>
        <end position="96"/>
    </location>
</feature>
<keyword evidence="3" id="KW-1133">Transmembrane helix</keyword>
<dbReference type="SUPFAM" id="SSF47699">
    <property type="entry name" value="Bifunctional inhibitor/lipid-transfer protein/seed storage 2S albumin"/>
    <property type="match status" value="1"/>
</dbReference>
<evidence type="ECO:0000256" key="2">
    <source>
        <dbReference type="ARBA" id="ARBA00023121"/>
    </source>
</evidence>
<protein>
    <submittedName>
        <fullName evidence="5">Non-specific lipid-transfer protein type 2</fullName>
    </submittedName>
</protein>
<keyword evidence="3" id="KW-0812">Transmembrane</keyword>
<keyword evidence="7" id="KW-1185">Reference proteome</keyword>
<keyword evidence="2" id="KW-0446">Lipid-binding</keyword>
<keyword evidence="3" id="KW-0472">Membrane</keyword>
<dbReference type="InterPro" id="IPR036312">
    <property type="entry name" value="Bifun_inhib/LTP/seed_sf"/>
</dbReference>
<reference evidence="5" key="3">
    <citation type="submission" date="2020-06" db="EMBL/GenBank/DDBJ databases">
        <title>Helianthus annuus Genome sequencing and assembly Release 2.</title>
        <authorList>
            <person name="Gouzy J."/>
            <person name="Langlade N."/>
            <person name="Munos S."/>
        </authorList>
    </citation>
    <scope>NUCLEOTIDE SEQUENCE</scope>
    <source>
        <tissue evidence="5">Leaves</tissue>
    </source>
</reference>
<keyword evidence="1" id="KW-0813">Transport</keyword>
<evidence type="ECO:0000256" key="1">
    <source>
        <dbReference type="ARBA" id="ARBA00022448"/>
    </source>
</evidence>
<accession>A0A251TTF3</accession>
<dbReference type="EMBL" id="MNCJ02000324">
    <property type="protein sequence ID" value="KAF5789835.1"/>
    <property type="molecule type" value="Genomic_DNA"/>
</dbReference>
<evidence type="ECO:0000313" key="5">
    <source>
        <dbReference type="EMBL" id="KAF5789835.1"/>
    </source>
</evidence>
<dbReference type="InParanoid" id="A0A251TTF3"/>
<dbReference type="Proteomes" id="UP000215914">
    <property type="component" value="Chromosome 9"/>
</dbReference>
<dbReference type="InterPro" id="IPR016140">
    <property type="entry name" value="Bifunc_inhib/LTP/seed_store"/>
</dbReference>
<sequence length="109" mass="12059">MNTQHAFVVAMSVVAITLMVEMHLGMAVDRDSSKFEPCIQYFTDGASLPTPDAPCCENIQGQPGCYCEYIKDPKICKYVASPRAKELGTACRVETPCHTLKLPPREYPC</sequence>
<evidence type="ECO:0000313" key="6">
    <source>
        <dbReference type="EMBL" id="OTG14420.1"/>
    </source>
</evidence>
<dbReference type="Gene3D" id="1.10.110.10">
    <property type="entry name" value="Plant lipid-transfer and hydrophobic proteins"/>
    <property type="match status" value="1"/>
</dbReference>
<name>A0A251TTF3_HELAN</name>
<evidence type="ECO:0000313" key="7">
    <source>
        <dbReference type="Proteomes" id="UP000215914"/>
    </source>
</evidence>
<dbReference type="GO" id="GO:0008289">
    <property type="term" value="F:lipid binding"/>
    <property type="evidence" value="ECO:0007669"/>
    <property type="project" value="UniProtKB-KW"/>
</dbReference>
<reference evidence="6" key="2">
    <citation type="submission" date="2017-02" db="EMBL/GenBank/DDBJ databases">
        <title>Sunflower complete genome.</title>
        <authorList>
            <person name="Langlade N."/>
            <person name="Munos S."/>
        </authorList>
    </citation>
    <scope>NUCLEOTIDE SEQUENCE [LARGE SCALE GENOMIC DNA]</scope>
    <source>
        <tissue evidence="6">Leaves</tissue>
    </source>
</reference>
<gene>
    <name evidence="6" type="ORF">HannXRQ_Chr09g0249171</name>
    <name evidence="5" type="ORF">HanXRQr2_Chr09g0375901</name>
</gene>
<dbReference type="EMBL" id="CM007898">
    <property type="protein sequence ID" value="OTG14420.1"/>
    <property type="molecule type" value="Genomic_DNA"/>
</dbReference>
<dbReference type="Pfam" id="PF00234">
    <property type="entry name" value="Tryp_alpha_amyl"/>
    <property type="match status" value="1"/>
</dbReference>
<evidence type="ECO:0000259" key="4">
    <source>
        <dbReference type="Pfam" id="PF00234"/>
    </source>
</evidence>
<feature type="transmembrane region" description="Helical" evidence="3">
    <location>
        <begin position="6"/>
        <end position="24"/>
    </location>
</feature>
<proteinExistence type="predicted"/>
<evidence type="ECO:0000256" key="3">
    <source>
        <dbReference type="SAM" id="Phobius"/>
    </source>
</evidence>
<dbReference type="AlphaFoldDB" id="A0A251TTF3"/>
<dbReference type="GO" id="GO:0006869">
    <property type="term" value="P:lipid transport"/>
    <property type="evidence" value="ECO:0007669"/>
    <property type="project" value="InterPro"/>
</dbReference>
<dbReference type="PANTHER" id="PTHR33214:SF69">
    <property type="entry name" value="BIFUNCTIONAL INHIBITOR_LIPID-TRANSFER PROTEIN_SEED STORAGE 2S ALBUMIN SUPERFAMILY PROTEIN"/>
    <property type="match status" value="1"/>
</dbReference>
<organism evidence="6 7">
    <name type="scientific">Helianthus annuus</name>
    <name type="common">Common sunflower</name>
    <dbReference type="NCBI Taxonomy" id="4232"/>
    <lineage>
        <taxon>Eukaryota</taxon>
        <taxon>Viridiplantae</taxon>
        <taxon>Streptophyta</taxon>
        <taxon>Embryophyta</taxon>
        <taxon>Tracheophyta</taxon>
        <taxon>Spermatophyta</taxon>
        <taxon>Magnoliopsida</taxon>
        <taxon>eudicotyledons</taxon>
        <taxon>Gunneridae</taxon>
        <taxon>Pentapetalae</taxon>
        <taxon>asterids</taxon>
        <taxon>campanulids</taxon>
        <taxon>Asterales</taxon>
        <taxon>Asteraceae</taxon>
        <taxon>Asteroideae</taxon>
        <taxon>Heliantheae alliance</taxon>
        <taxon>Heliantheae</taxon>
        <taxon>Helianthus</taxon>
    </lineage>
</organism>
<dbReference type="Gramene" id="mRNA:HanXRQr2_Chr09g0375901">
    <property type="protein sequence ID" value="CDS:HanXRQr2_Chr09g0375901.1"/>
    <property type="gene ID" value="HanXRQr2_Chr09g0375901"/>
</dbReference>